<accession>A0A0F3GYD5</accession>
<protein>
    <submittedName>
        <fullName evidence="1">Uncharacterized protein</fullName>
    </submittedName>
</protein>
<comment type="caution">
    <text evidence="1">The sequence shown here is derived from an EMBL/GenBank/DDBJ whole genome shotgun (WGS) entry which is preliminary data.</text>
</comment>
<gene>
    <name evidence="1" type="ORF">MBAV_000888</name>
</gene>
<dbReference type="AlphaFoldDB" id="A0A0F3GYD5"/>
<evidence type="ECO:0000313" key="2">
    <source>
        <dbReference type="Proteomes" id="UP000033423"/>
    </source>
</evidence>
<evidence type="ECO:0000313" key="1">
    <source>
        <dbReference type="EMBL" id="KJU86916.1"/>
    </source>
</evidence>
<organism evidence="1 2">
    <name type="scientific">Candidatus Magnetobacterium bavaricum</name>
    <dbReference type="NCBI Taxonomy" id="29290"/>
    <lineage>
        <taxon>Bacteria</taxon>
        <taxon>Pseudomonadati</taxon>
        <taxon>Nitrospirota</taxon>
        <taxon>Thermodesulfovibrionia</taxon>
        <taxon>Thermodesulfovibrionales</taxon>
        <taxon>Candidatus Magnetobacteriaceae</taxon>
        <taxon>Candidatus Magnetobacterium</taxon>
    </lineage>
</organism>
<reference evidence="1 2" key="1">
    <citation type="submission" date="2015-02" db="EMBL/GenBank/DDBJ databases">
        <title>Single-cell genomics of uncultivated deep-branching MTB reveals a conserved set of magnetosome genes.</title>
        <authorList>
            <person name="Kolinko S."/>
            <person name="Richter M."/>
            <person name="Glockner F.O."/>
            <person name="Brachmann A."/>
            <person name="Schuler D."/>
        </authorList>
    </citation>
    <scope>NUCLEOTIDE SEQUENCE [LARGE SCALE GENOMIC DNA]</scope>
    <source>
        <strain evidence="1">TM-1</strain>
    </source>
</reference>
<dbReference type="EMBL" id="LACI01000398">
    <property type="protein sequence ID" value="KJU86916.1"/>
    <property type="molecule type" value="Genomic_DNA"/>
</dbReference>
<proteinExistence type="predicted"/>
<sequence length="103" mass="10947">MLRRETIKVFSGLNHSVKHVLWPRHYGASRGLLVAGAGATCCGKIVPHPSPCWGVLKGARCDFYGRGGCDFQPGVANPPLRQNRGPPPGATISSAAPFFVFSS</sequence>
<name>A0A0F3GYD5_9BACT</name>
<keyword evidence="2" id="KW-1185">Reference proteome</keyword>
<dbReference type="Proteomes" id="UP000033423">
    <property type="component" value="Unassembled WGS sequence"/>
</dbReference>